<protein>
    <submittedName>
        <fullName evidence="1">Uncharacterized protein</fullName>
    </submittedName>
</protein>
<comment type="caution">
    <text evidence="1">The sequence shown here is derived from an EMBL/GenBank/DDBJ whole genome shotgun (WGS) entry which is preliminary data.</text>
</comment>
<sequence length="169" mass="18595">MTLTRPTSTCKSKPGQKCVITAHVKDTPLLLVTPGLTIRDRSGSYIGSSLRKGTQPHPFHLQGLSLLTPSPHFSSCHSIAHHFLSPGRQWTMAVGRGLLPTYGRMHGFTHWAGKDRQEEAGGGVVVCFKEGMQAQQLDIDTPPLMDVMQFRVMLAERSALLLYALYCPP</sequence>
<reference evidence="1 2" key="1">
    <citation type="submission" date="2019-05" db="EMBL/GenBank/DDBJ databases">
        <title>Another draft genome of Portunus trituberculatus and its Hox gene families provides insights of decapod evolution.</title>
        <authorList>
            <person name="Jeong J.-H."/>
            <person name="Song I."/>
            <person name="Kim S."/>
            <person name="Choi T."/>
            <person name="Kim D."/>
            <person name="Ryu S."/>
            <person name="Kim W."/>
        </authorList>
    </citation>
    <scope>NUCLEOTIDE SEQUENCE [LARGE SCALE GENOMIC DNA]</scope>
    <source>
        <tissue evidence="1">Muscle</tissue>
    </source>
</reference>
<accession>A0A5B7E4H6</accession>
<evidence type="ECO:0000313" key="2">
    <source>
        <dbReference type="Proteomes" id="UP000324222"/>
    </source>
</evidence>
<keyword evidence="2" id="KW-1185">Reference proteome</keyword>
<proteinExistence type="predicted"/>
<dbReference type="AlphaFoldDB" id="A0A5B7E4H6"/>
<name>A0A5B7E4H6_PORTR</name>
<evidence type="ECO:0000313" key="1">
    <source>
        <dbReference type="EMBL" id="MPC28247.1"/>
    </source>
</evidence>
<organism evidence="1 2">
    <name type="scientific">Portunus trituberculatus</name>
    <name type="common">Swimming crab</name>
    <name type="synonym">Neptunus trituberculatus</name>
    <dbReference type="NCBI Taxonomy" id="210409"/>
    <lineage>
        <taxon>Eukaryota</taxon>
        <taxon>Metazoa</taxon>
        <taxon>Ecdysozoa</taxon>
        <taxon>Arthropoda</taxon>
        <taxon>Crustacea</taxon>
        <taxon>Multicrustacea</taxon>
        <taxon>Malacostraca</taxon>
        <taxon>Eumalacostraca</taxon>
        <taxon>Eucarida</taxon>
        <taxon>Decapoda</taxon>
        <taxon>Pleocyemata</taxon>
        <taxon>Brachyura</taxon>
        <taxon>Eubrachyura</taxon>
        <taxon>Portunoidea</taxon>
        <taxon>Portunidae</taxon>
        <taxon>Portuninae</taxon>
        <taxon>Portunus</taxon>
    </lineage>
</organism>
<gene>
    <name evidence="1" type="ORF">E2C01_021445</name>
</gene>
<dbReference type="EMBL" id="VSRR010001879">
    <property type="protein sequence ID" value="MPC28247.1"/>
    <property type="molecule type" value="Genomic_DNA"/>
</dbReference>
<dbReference type="Proteomes" id="UP000324222">
    <property type="component" value="Unassembled WGS sequence"/>
</dbReference>